<evidence type="ECO:0000259" key="1">
    <source>
        <dbReference type="Pfam" id="PF00294"/>
    </source>
</evidence>
<dbReference type="Gene3D" id="3.40.1190.20">
    <property type="match status" value="1"/>
</dbReference>
<dbReference type="PANTHER" id="PTHR47826:SF1">
    <property type="entry name" value="OS03G0164700 PROTEIN"/>
    <property type="match status" value="1"/>
</dbReference>
<dbReference type="OrthoDB" id="415590at2759"/>
<sequence>MHHHTLILKSPLSSPFPYNASATPQPSFQNPRHHLILSVPAPLRPPRISSSAFSCRGGIQLSAPDHGASAPPSSPNPWKLRSVGAKNIDVATLGNLCVDIVLNVPNLPPRDPQSRLAYMEELSKSPPDKRHWEAGGNCNMVIAAARLGLRCAAIGHVGNEVYGNFLLDVLRDEGIDMVGMSEDEDDVVDRSGASYQTLLCWVLVDPFQRHGFCSRADFSKEPAFSWMPGLSGKVKMAIQQSKILFCNGYGFDDLPPGVIVSALDYAVEVGTSVFFDPGPRGKSLSNGTSEEQEALNHFLKMSDVLLLTSDEAESLTGIGNPILAGQKLLRDGVRTKWVIVKMGSRGSILITMSTISCAPAFKVDVVDTVGCGDSFVAAVAFGFIHAMPLVNTLAIANAVGAATAMGCGAGRNVATLEKVIELMRASDIHEDEEFWSELLGKNLNAEEISCLSKMVVNGRNSQLNHVSLQMVVSELLPKLEAREPKGKVIA</sequence>
<dbReference type="EMBL" id="JAKUCV010003173">
    <property type="protein sequence ID" value="KAJ4839910.1"/>
    <property type="molecule type" value="Genomic_DNA"/>
</dbReference>
<keyword evidence="3" id="KW-1185">Reference proteome</keyword>
<dbReference type="PANTHER" id="PTHR47826">
    <property type="entry name" value="OS03G0164700 PROTEIN"/>
    <property type="match status" value="1"/>
</dbReference>
<feature type="domain" description="Carbohydrate kinase PfkB" evidence="1">
    <location>
        <begin position="98"/>
        <end position="409"/>
    </location>
</feature>
<protein>
    <recommendedName>
        <fullName evidence="1">Carbohydrate kinase PfkB domain-containing protein</fullName>
    </recommendedName>
</protein>
<dbReference type="InterPro" id="IPR029056">
    <property type="entry name" value="Ribokinase-like"/>
</dbReference>
<reference evidence="2" key="1">
    <citation type="submission" date="2022-02" db="EMBL/GenBank/DDBJ databases">
        <authorList>
            <person name="Henning P.M."/>
            <person name="McCubbin A.G."/>
            <person name="Shore J.S."/>
        </authorList>
    </citation>
    <scope>NUCLEOTIDE SEQUENCE</scope>
    <source>
        <strain evidence="2">F60SS</strain>
        <tissue evidence="2">Leaves</tissue>
    </source>
</reference>
<dbReference type="SUPFAM" id="SSF53613">
    <property type="entry name" value="Ribokinase-like"/>
    <property type="match status" value="1"/>
</dbReference>
<dbReference type="InterPro" id="IPR011611">
    <property type="entry name" value="PfkB_dom"/>
</dbReference>
<proteinExistence type="predicted"/>
<comment type="caution">
    <text evidence="2">The sequence shown here is derived from an EMBL/GenBank/DDBJ whole genome shotgun (WGS) entry which is preliminary data.</text>
</comment>
<gene>
    <name evidence="2" type="ORF">Tsubulata_026602</name>
</gene>
<dbReference type="Proteomes" id="UP001141552">
    <property type="component" value="Unassembled WGS sequence"/>
</dbReference>
<evidence type="ECO:0000313" key="2">
    <source>
        <dbReference type="EMBL" id="KAJ4839910.1"/>
    </source>
</evidence>
<name>A0A9Q0JGM3_9ROSI</name>
<reference evidence="2" key="2">
    <citation type="journal article" date="2023" name="Plants (Basel)">
        <title>Annotation of the Turnera subulata (Passifloraceae) Draft Genome Reveals the S-Locus Evolved after the Divergence of Turneroideae from Passifloroideae in a Stepwise Manner.</title>
        <authorList>
            <person name="Henning P.M."/>
            <person name="Roalson E.H."/>
            <person name="Mir W."/>
            <person name="McCubbin A.G."/>
            <person name="Shore J.S."/>
        </authorList>
    </citation>
    <scope>NUCLEOTIDE SEQUENCE</scope>
    <source>
        <strain evidence="2">F60SS</strain>
    </source>
</reference>
<dbReference type="Pfam" id="PF00294">
    <property type="entry name" value="PfkB"/>
    <property type="match status" value="1"/>
</dbReference>
<organism evidence="2 3">
    <name type="scientific">Turnera subulata</name>
    <dbReference type="NCBI Taxonomy" id="218843"/>
    <lineage>
        <taxon>Eukaryota</taxon>
        <taxon>Viridiplantae</taxon>
        <taxon>Streptophyta</taxon>
        <taxon>Embryophyta</taxon>
        <taxon>Tracheophyta</taxon>
        <taxon>Spermatophyta</taxon>
        <taxon>Magnoliopsida</taxon>
        <taxon>eudicotyledons</taxon>
        <taxon>Gunneridae</taxon>
        <taxon>Pentapetalae</taxon>
        <taxon>rosids</taxon>
        <taxon>fabids</taxon>
        <taxon>Malpighiales</taxon>
        <taxon>Passifloraceae</taxon>
        <taxon>Turnera</taxon>
    </lineage>
</organism>
<evidence type="ECO:0000313" key="3">
    <source>
        <dbReference type="Proteomes" id="UP001141552"/>
    </source>
</evidence>
<dbReference type="AlphaFoldDB" id="A0A9Q0JGM3"/>
<accession>A0A9Q0JGM3</accession>